<gene>
    <name evidence="3" type="ORF">Q8F55_000824</name>
</gene>
<dbReference type="EMBL" id="JBBXJM010000001">
    <property type="protein sequence ID" value="KAL1413075.1"/>
    <property type="molecule type" value="Genomic_DNA"/>
</dbReference>
<dbReference type="InterPro" id="IPR029016">
    <property type="entry name" value="GAF-like_dom_sf"/>
</dbReference>
<dbReference type="PROSITE" id="PS01320">
    <property type="entry name" value="UPF0067"/>
    <property type="match status" value="1"/>
</dbReference>
<proteinExistence type="inferred from homology"/>
<evidence type="ECO:0000256" key="1">
    <source>
        <dbReference type="ARBA" id="ARBA00038454"/>
    </source>
</evidence>
<accession>A0ABR3QEK1</accession>
<name>A0ABR3QEK1_9TREE</name>
<dbReference type="SUPFAM" id="SSF55781">
    <property type="entry name" value="GAF domain-like"/>
    <property type="match status" value="1"/>
</dbReference>
<dbReference type="InterPro" id="IPR000614">
    <property type="entry name" value="FRMsr_CS"/>
</dbReference>
<sequence>MPHADSSLVPPGLTTKAEFYAHVQEQLAGLLEGHRYWVSNLAQASALLYHSFAGSELYGLSADTTPVVNWVGFYVRPSTEPVNGRPAPLVLGPYVGRPACITVSPVAGRGVCADAFVTDAPVVVADVDAYPGHIACDGDTKSEIVLPLRLSNPAGTSATVGVLDLDSIVLSTFDDEDRKGLEEIVRILAKASDWTP</sequence>
<dbReference type="InterPro" id="IPR003018">
    <property type="entry name" value="GAF"/>
</dbReference>
<organism evidence="3 4">
    <name type="scientific">Vanrija albida</name>
    <dbReference type="NCBI Taxonomy" id="181172"/>
    <lineage>
        <taxon>Eukaryota</taxon>
        <taxon>Fungi</taxon>
        <taxon>Dikarya</taxon>
        <taxon>Basidiomycota</taxon>
        <taxon>Agaricomycotina</taxon>
        <taxon>Tremellomycetes</taxon>
        <taxon>Trichosporonales</taxon>
        <taxon>Trichosporonaceae</taxon>
        <taxon>Vanrija</taxon>
    </lineage>
</organism>
<comment type="similarity">
    <text evidence="1">Belongs to the free Met sulfoxide reductase family.</text>
</comment>
<dbReference type="Proteomes" id="UP001565368">
    <property type="component" value="Unassembled WGS sequence"/>
</dbReference>
<protein>
    <recommendedName>
        <fullName evidence="2">GAF domain-containing protein</fullName>
    </recommendedName>
</protein>
<dbReference type="RefSeq" id="XP_069213019.1">
    <property type="nucleotide sequence ID" value="XM_069349475.1"/>
</dbReference>
<evidence type="ECO:0000313" key="3">
    <source>
        <dbReference type="EMBL" id="KAL1413075.1"/>
    </source>
</evidence>
<dbReference type="GeneID" id="95981867"/>
<dbReference type="PANTHER" id="PTHR21021">
    <property type="entry name" value="GAF/PUTATIVE CYTOSKELETAL PROTEIN"/>
    <property type="match status" value="1"/>
</dbReference>
<evidence type="ECO:0000259" key="2">
    <source>
        <dbReference type="Pfam" id="PF01590"/>
    </source>
</evidence>
<dbReference type="InterPro" id="IPR051330">
    <property type="entry name" value="Phosphatase_reg/MetRdx"/>
</dbReference>
<reference evidence="3 4" key="1">
    <citation type="submission" date="2023-08" db="EMBL/GenBank/DDBJ databases">
        <title>Annotated Genome Sequence of Vanrija albida AlHP1.</title>
        <authorList>
            <person name="Herzog R."/>
        </authorList>
    </citation>
    <scope>NUCLEOTIDE SEQUENCE [LARGE SCALE GENOMIC DNA]</scope>
    <source>
        <strain evidence="3 4">AlHP1</strain>
    </source>
</reference>
<dbReference type="Gene3D" id="3.30.450.40">
    <property type="match status" value="1"/>
</dbReference>
<feature type="domain" description="GAF" evidence="2">
    <location>
        <begin position="97"/>
        <end position="191"/>
    </location>
</feature>
<dbReference type="Pfam" id="PF01590">
    <property type="entry name" value="GAF"/>
    <property type="match status" value="1"/>
</dbReference>
<evidence type="ECO:0000313" key="4">
    <source>
        <dbReference type="Proteomes" id="UP001565368"/>
    </source>
</evidence>
<comment type="caution">
    <text evidence="3">The sequence shown here is derived from an EMBL/GenBank/DDBJ whole genome shotgun (WGS) entry which is preliminary data.</text>
</comment>
<keyword evidence="4" id="KW-1185">Reference proteome</keyword>
<dbReference type="PANTHER" id="PTHR21021:SF15">
    <property type="entry name" value="FREE METHIONINE-R-SULFOXIDE REDUCTASE"/>
    <property type="match status" value="1"/>
</dbReference>